<dbReference type="OrthoDB" id="490046at2"/>
<feature type="region of interest" description="Disordered" evidence="1">
    <location>
        <begin position="216"/>
        <end position="245"/>
    </location>
</feature>
<evidence type="ECO:0000313" key="3">
    <source>
        <dbReference type="Proteomes" id="UP000002384"/>
    </source>
</evidence>
<protein>
    <submittedName>
        <fullName evidence="2">Uncharacterized protein</fullName>
    </submittedName>
</protein>
<dbReference type="EMBL" id="CP001291">
    <property type="protein sequence ID" value="ACK68573.1"/>
    <property type="molecule type" value="Genomic_DNA"/>
</dbReference>
<accession>B7K990</accession>
<dbReference type="eggNOG" id="COG2319">
    <property type="taxonomic scope" value="Bacteria"/>
</dbReference>
<evidence type="ECO:0000313" key="2">
    <source>
        <dbReference type="EMBL" id="ACK68573.1"/>
    </source>
</evidence>
<proteinExistence type="predicted"/>
<organism evidence="2 3">
    <name type="scientific">Gloeothece citriformis (strain PCC 7424)</name>
    <name type="common">Cyanothece sp. (strain PCC 7424)</name>
    <dbReference type="NCBI Taxonomy" id="65393"/>
    <lineage>
        <taxon>Bacteria</taxon>
        <taxon>Bacillati</taxon>
        <taxon>Cyanobacteriota</taxon>
        <taxon>Cyanophyceae</taxon>
        <taxon>Oscillatoriophycideae</taxon>
        <taxon>Chroococcales</taxon>
        <taxon>Aphanothecaceae</taxon>
        <taxon>Gloeothece</taxon>
        <taxon>Gloeothece citriformis</taxon>
    </lineage>
</organism>
<dbReference type="RefSeq" id="WP_012597524.1">
    <property type="nucleotide sequence ID" value="NC_011729.1"/>
</dbReference>
<reference evidence="3" key="1">
    <citation type="journal article" date="2011" name="MBio">
        <title>Novel metabolic attributes of the genus Cyanothece, comprising a group of unicellular nitrogen-fixing Cyanobacteria.</title>
        <authorList>
            <person name="Bandyopadhyay A."/>
            <person name="Elvitigala T."/>
            <person name="Welsh E."/>
            <person name="Stockel J."/>
            <person name="Liberton M."/>
            <person name="Min H."/>
            <person name="Sherman L.A."/>
            <person name="Pakrasi H.B."/>
        </authorList>
    </citation>
    <scope>NUCLEOTIDE SEQUENCE [LARGE SCALE GENOMIC DNA]</scope>
    <source>
        <strain evidence="3">PCC 7424</strain>
    </source>
</reference>
<dbReference type="HOGENOM" id="CLU_1132135_0_0_3"/>
<evidence type="ECO:0000256" key="1">
    <source>
        <dbReference type="SAM" id="MobiDB-lite"/>
    </source>
</evidence>
<sequence>MNQVSLLHQAKQGDSQAIADLLNQSLRYKNAEIVKATLEDNCLQLKLQSKHTTPNKHKLIPFIKEEITSLRLEIVEQLKISAFVAGVEEAAWETTLILEEHTQRIAEFSHILSAKSDDLEPEEISLELRAKRGDPTAILELLSQVIKPESITVKLRLNKNYLQVLIMTDQELDQDNIVSLIENKLIETRLPLIKQVTIYAKHPQEDIPLWHESFGLSSQSSKKSNPEPENESPSLFNKLLNFKKS</sequence>
<dbReference type="STRING" id="65393.PCC7424_0103"/>
<gene>
    <name evidence="2" type="ordered locus">PCC7424_0103</name>
</gene>
<dbReference type="AlphaFoldDB" id="B7K990"/>
<keyword evidence="3" id="KW-1185">Reference proteome</keyword>
<dbReference type="Proteomes" id="UP000002384">
    <property type="component" value="Chromosome"/>
</dbReference>
<name>B7K990_GLOC7</name>
<dbReference type="KEGG" id="cyc:PCC7424_0103"/>